<feature type="domain" description="Stress-response A/B barrel" evidence="1">
    <location>
        <begin position="3"/>
        <end position="101"/>
    </location>
</feature>
<sequence>MPVTHIVAFNVPANTAGSLTSAFLDLKEGCKKDGQSYILSVKGGKQISPEPFHHDIKVVFIVEFATADDIAYYLDHDPVHDAFKQRVRAEWAIEGVVVLDFVDGDY</sequence>
<evidence type="ECO:0000313" key="3">
    <source>
        <dbReference type="Proteomes" id="UP001182556"/>
    </source>
</evidence>
<reference evidence="2" key="1">
    <citation type="submission" date="2023-02" db="EMBL/GenBank/DDBJ databases">
        <title>Identification and recombinant expression of a fungal hydrolase from Papiliotrema laurentii that hydrolyzes apple cutin and clears colloidal polyester polyurethane.</title>
        <authorList>
            <consortium name="DOE Joint Genome Institute"/>
            <person name="Roman V.A."/>
            <person name="Bojanowski C."/>
            <person name="Crable B.R."/>
            <person name="Wagner D.N."/>
            <person name="Hung C.S."/>
            <person name="Nadeau L.J."/>
            <person name="Schratz L."/>
            <person name="Haridas S."/>
            <person name="Pangilinan J."/>
            <person name="Lipzen A."/>
            <person name="Na H."/>
            <person name="Yan M."/>
            <person name="Ng V."/>
            <person name="Grigoriev I.V."/>
            <person name="Spatafora J.W."/>
            <person name="Barlow D."/>
            <person name="Biffinger J."/>
            <person name="Kelley-Loughnane N."/>
            <person name="Varaljay V.A."/>
            <person name="Crookes-Goodson W.J."/>
        </authorList>
    </citation>
    <scope>NUCLEOTIDE SEQUENCE</scope>
    <source>
        <strain evidence="2">5307AH</strain>
    </source>
</reference>
<accession>A0AAD9FL14</accession>
<evidence type="ECO:0000259" key="1">
    <source>
        <dbReference type="PROSITE" id="PS51502"/>
    </source>
</evidence>
<dbReference type="SUPFAM" id="SSF54909">
    <property type="entry name" value="Dimeric alpha+beta barrel"/>
    <property type="match status" value="1"/>
</dbReference>
<evidence type="ECO:0000313" key="2">
    <source>
        <dbReference type="EMBL" id="KAK1923245.1"/>
    </source>
</evidence>
<dbReference type="Proteomes" id="UP001182556">
    <property type="component" value="Unassembled WGS sequence"/>
</dbReference>
<dbReference type="SMART" id="SM00886">
    <property type="entry name" value="Dabb"/>
    <property type="match status" value="1"/>
</dbReference>
<gene>
    <name evidence="2" type="ORF">DB88DRAFT_511795</name>
</gene>
<dbReference type="InterPro" id="IPR013097">
    <property type="entry name" value="Dabb"/>
</dbReference>
<proteinExistence type="predicted"/>
<dbReference type="EMBL" id="JAODAN010000007">
    <property type="protein sequence ID" value="KAK1923245.1"/>
    <property type="molecule type" value="Genomic_DNA"/>
</dbReference>
<dbReference type="InterPro" id="IPR011008">
    <property type="entry name" value="Dimeric_a/b-barrel"/>
</dbReference>
<dbReference type="AlphaFoldDB" id="A0AAD9FL14"/>
<name>A0AAD9FL14_PAPLA</name>
<dbReference type="PROSITE" id="PS51502">
    <property type="entry name" value="S_R_A_B_BARREL"/>
    <property type="match status" value="1"/>
</dbReference>
<dbReference type="Pfam" id="PF07876">
    <property type="entry name" value="Dabb"/>
    <property type="match status" value="1"/>
</dbReference>
<protein>
    <submittedName>
        <fullName evidence="2">Stress responsive A/B barrel domain-containing protein</fullName>
    </submittedName>
</protein>
<keyword evidence="3" id="KW-1185">Reference proteome</keyword>
<organism evidence="2 3">
    <name type="scientific">Papiliotrema laurentii</name>
    <name type="common">Cryptococcus laurentii</name>
    <dbReference type="NCBI Taxonomy" id="5418"/>
    <lineage>
        <taxon>Eukaryota</taxon>
        <taxon>Fungi</taxon>
        <taxon>Dikarya</taxon>
        <taxon>Basidiomycota</taxon>
        <taxon>Agaricomycotina</taxon>
        <taxon>Tremellomycetes</taxon>
        <taxon>Tremellales</taxon>
        <taxon>Rhynchogastremaceae</taxon>
        <taxon>Papiliotrema</taxon>
    </lineage>
</organism>
<dbReference type="Gene3D" id="3.30.70.100">
    <property type="match status" value="1"/>
</dbReference>
<comment type="caution">
    <text evidence="2">The sequence shown here is derived from an EMBL/GenBank/DDBJ whole genome shotgun (WGS) entry which is preliminary data.</text>
</comment>